<feature type="compositionally biased region" description="Basic and acidic residues" evidence="2">
    <location>
        <begin position="28"/>
        <end position="40"/>
    </location>
</feature>
<keyword evidence="1" id="KW-0175">Coiled coil</keyword>
<name>A0A5C6P0C2_9TELE</name>
<feature type="region of interest" description="Disordered" evidence="2">
    <location>
        <begin position="1"/>
        <end position="48"/>
    </location>
</feature>
<feature type="region of interest" description="Disordered" evidence="2">
    <location>
        <begin position="129"/>
        <end position="150"/>
    </location>
</feature>
<feature type="coiled-coil region" evidence="1">
    <location>
        <begin position="398"/>
        <end position="467"/>
    </location>
</feature>
<feature type="region of interest" description="Disordered" evidence="2">
    <location>
        <begin position="470"/>
        <end position="557"/>
    </location>
</feature>
<organism evidence="3 4">
    <name type="scientific">Takifugu flavidus</name>
    <name type="common">sansaifugu</name>
    <dbReference type="NCBI Taxonomy" id="433684"/>
    <lineage>
        <taxon>Eukaryota</taxon>
        <taxon>Metazoa</taxon>
        <taxon>Chordata</taxon>
        <taxon>Craniata</taxon>
        <taxon>Vertebrata</taxon>
        <taxon>Euteleostomi</taxon>
        <taxon>Actinopterygii</taxon>
        <taxon>Neopterygii</taxon>
        <taxon>Teleostei</taxon>
        <taxon>Neoteleostei</taxon>
        <taxon>Acanthomorphata</taxon>
        <taxon>Eupercaria</taxon>
        <taxon>Tetraodontiformes</taxon>
        <taxon>Tetradontoidea</taxon>
        <taxon>Tetraodontidae</taxon>
        <taxon>Takifugu</taxon>
    </lineage>
</organism>
<reference evidence="3 4" key="1">
    <citation type="submission" date="2019-04" db="EMBL/GenBank/DDBJ databases">
        <title>Chromosome genome assembly for Takifugu flavidus.</title>
        <authorList>
            <person name="Xiao S."/>
        </authorList>
    </citation>
    <scope>NUCLEOTIDE SEQUENCE [LARGE SCALE GENOMIC DNA]</scope>
    <source>
        <strain evidence="3">HTHZ2018</strain>
        <tissue evidence="3">Muscle</tissue>
    </source>
</reference>
<evidence type="ECO:0000313" key="4">
    <source>
        <dbReference type="Proteomes" id="UP000324091"/>
    </source>
</evidence>
<proteinExistence type="predicted"/>
<feature type="compositionally biased region" description="Basic and acidic residues" evidence="2">
    <location>
        <begin position="531"/>
        <end position="541"/>
    </location>
</feature>
<accession>A0A5C6P0C2</accession>
<feature type="region of interest" description="Disordered" evidence="2">
    <location>
        <begin position="311"/>
        <end position="333"/>
    </location>
</feature>
<sequence length="570" mass="67469">MLKSILKGDWNSGDEDFHEISTKTTKVKQMDRHQDRRNEGEELLEEDRDLLSSIDELIEEIELNLPDPNKPTSSSESEDGDWEAIQEAVYEQIDLEMDIKFLIEDYERAHQDILVGRNNMSKLLQEIKEVKQQESAESSDAHEDKPLEVNAKPPQRNILEDKELQESFKYSNKSFLAEPHIKTHKSELLSEEKLQNLNLEECLNLLKWFEADLQQEKRKNKAAQEELEKVKLSCAEEIQKHKTELDNVRQQLESLQRGHKKTIKEHSDLCQQELKKTKAAYEEQLQNHKDELKDFKRQYEILQQDLKKARETIEREQSSGEAPLEQEHPTCKKDLRQKFDSFRADLKKSKLDLQSSESSLFMRGLGSMEMLSNQGMLHSFKNSEKNVRSRVLSLQSELEDSRKETQQEKKLCDRLQQEKDIIMLSYKEQQNQLSYTKRHFESVRVELEDYKTRSESKTEEMDHLRKDWNKVKKSLNKDPEKTDGKISDSELEPQNDKKKRHSKDYRAQEGNDALELLTERKRRKKHRKNKPRTENEQKASDYEDPQTSQQTQKTKKSAFTKMCHFFGWRK</sequence>
<evidence type="ECO:0000313" key="3">
    <source>
        <dbReference type="EMBL" id="TWW72558.1"/>
    </source>
</evidence>
<feature type="compositionally biased region" description="Basic and acidic residues" evidence="2">
    <location>
        <begin position="129"/>
        <end position="147"/>
    </location>
</feature>
<gene>
    <name evidence="3" type="ORF">D4764_16G0010550</name>
</gene>
<evidence type="ECO:0000256" key="2">
    <source>
        <dbReference type="SAM" id="MobiDB-lite"/>
    </source>
</evidence>
<evidence type="ECO:0000256" key="1">
    <source>
        <dbReference type="SAM" id="Coils"/>
    </source>
</evidence>
<feature type="region of interest" description="Disordered" evidence="2">
    <location>
        <begin position="61"/>
        <end position="82"/>
    </location>
</feature>
<comment type="caution">
    <text evidence="3">The sequence shown here is derived from an EMBL/GenBank/DDBJ whole genome shotgun (WGS) entry which is preliminary data.</text>
</comment>
<protein>
    <submittedName>
        <fullName evidence="3">Uncharacterized protein</fullName>
    </submittedName>
</protein>
<keyword evidence="4" id="KW-1185">Reference proteome</keyword>
<dbReference type="Proteomes" id="UP000324091">
    <property type="component" value="Chromosome 16"/>
</dbReference>
<feature type="compositionally biased region" description="Basic residues" evidence="2">
    <location>
        <begin position="520"/>
        <end position="530"/>
    </location>
</feature>
<feature type="compositionally biased region" description="Basic and acidic residues" evidence="2">
    <location>
        <begin position="470"/>
        <end position="488"/>
    </location>
</feature>
<dbReference type="EMBL" id="RHFK02000008">
    <property type="protein sequence ID" value="TWW72558.1"/>
    <property type="molecule type" value="Genomic_DNA"/>
</dbReference>
<dbReference type="AlphaFoldDB" id="A0A5C6P0C2"/>